<dbReference type="Gene3D" id="2.60.40.10">
    <property type="entry name" value="Immunoglobulins"/>
    <property type="match status" value="2"/>
</dbReference>
<dbReference type="InterPro" id="IPR013783">
    <property type="entry name" value="Ig-like_fold"/>
</dbReference>
<sequence length="1008" mass="106905">MRRTNETIWLLVWLLLTVAGGCTETEVEEEDIPPHALKEVEAGFNLNVLASRTPVTRSIIFTPNGTVESDTLAVAGVADTLQTRATTALEADRENLIANLWVGQYNATTGVRLFNQYFESMTGTTVNLKLKQIQDESNSHVYFISNAGDLGEIVDEATLKIHALPYTFTDEGLPNDNLCRMVGMWEGKVVATGMKDIEVELTRLLAKITFTYSMGEGFTFTPISVALRSVPDKSQVTAPTTQLSGLSYGTYSGTASADGATIYWYLPENMAGTVSGPDAVDSEKKKTGTGVTNATCIELTGTAVQGGVRYEEVTFRFYPGSSMNNYDIIRNSHYTMSVTLVGIDVSDERITVGKIPPIIVDEGKMPAEKGGTKEVQITARPGQPWSFDMPQWLSALLDGTAVSAGATFSYHGPYKVIFQAASANPEAEDRSVTFSLKVNGVDQDITLTQSGSTLTKGEDISLEAASGSEGSSSFTATSGLQWSAALSDGEWLDWATANPATSGAEAPAEAQTLVVRAKTSNPSATERIGKITVKAGASVGNVSYTGLKQDINVTQAGSTVTGSSKEVNAEAANGLTSSFTATAGLNWAASVTDGSWITLAESSGGPTTGSAENINYNVPVNPNAESRSDEITVRAGDPSTGPTAKITVSQKASSLTASGSPVTLAATADASGILTFKGTSGLPFSITTPDWLSLTGSTPGTTNGSSQTVGYTASGMNLNSTELSGDITVKAGNIEKTVAVKRSGSTFTVFPTELSFEKTGGSGTVEVEGTNGLPWTVSPSVTTDGITPDIISSEIGNTKQTLTFTATANSFGARSVTFTIAVPGGDHSKTVEVNQAAALTGFIVTIDQNLLQDYYTQMSGDKYTWTTHPPFDADGTDTAPSHGITDVNLSESPTMTGSYSIQIQKGQKTGTSIYSVQQSYCSELDEDGTGWRLPTLIELRAIYNNKEEIESSEGASGFERWYWSSSVYKGDGNNRCIHYFDASRFFFTKTSNNGGSVRCVRDLQNRFR</sequence>
<dbReference type="PATRIC" id="fig|1203610.3.peg.3494"/>
<dbReference type="Proteomes" id="UP000033035">
    <property type="component" value="Unassembled WGS sequence"/>
</dbReference>
<feature type="domain" description="DUF4906" evidence="2">
    <location>
        <begin position="264"/>
        <end position="338"/>
    </location>
</feature>
<dbReference type="HOGENOM" id="CLU_309468_0_0_10"/>
<feature type="domain" description="BACON" evidence="1">
    <location>
        <begin position="592"/>
        <end position="651"/>
    </location>
</feature>
<dbReference type="InterPro" id="IPR032594">
    <property type="entry name" value="DUF4906"/>
</dbReference>
<dbReference type="STRING" id="1203610.HMPREF1536_03428"/>
<dbReference type="RefSeq" id="WP_028727584.1">
    <property type="nucleotide sequence ID" value="NZ_AUAE01000017.1"/>
</dbReference>
<dbReference type="InterPro" id="IPR024361">
    <property type="entry name" value="BACON"/>
</dbReference>
<evidence type="ECO:0000313" key="3">
    <source>
        <dbReference type="EMBL" id="KKB54508.1"/>
    </source>
</evidence>
<dbReference type="PROSITE" id="PS51257">
    <property type="entry name" value="PROKAR_LIPOPROTEIN"/>
    <property type="match status" value="1"/>
</dbReference>
<comment type="caution">
    <text evidence="3">The sequence shown here is derived from an EMBL/GenBank/DDBJ whole genome shotgun (WGS) entry which is preliminary data.</text>
</comment>
<evidence type="ECO:0000259" key="1">
    <source>
        <dbReference type="Pfam" id="PF13004"/>
    </source>
</evidence>
<keyword evidence="4" id="KW-1185">Reference proteome</keyword>
<name>A0A0F5J9V5_9BACT</name>
<dbReference type="CDD" id="cd14948">
    <property type="entry name" value="BACON"/>
    <property type="match status" value="1"/>
</dbReference>
<organism evidence="3 4">
    <name type="scientific">Parabacteroides gordonii MS-1 = DSM 23371</name>
    <dbReference type="NCBI Taxonomy" id="1203610"/>
    <lineage>
        <taxon>Bacteria</taxon>
        <taxon>Pseudomonadati</taxon>
        <taxon>Bacteroidota</taxon>
        <taxon>Bacteroidia</taxon>
        <taxon>Bacteroidales</taxon>
        <taxon>Tannerellaceae</taxon>
        <taxon>Parabacteroides</taxon>
    </lineage>
</organism>
<gene>
    <name evidence="3" type="ORF">HMPREF1536_03428</name>
</gene>
<evidence type="ECO:0000313" key="4">
    <source>
        <dbReference type="Proteomes" id="UP000033035"/>
    </source>
</evidence>
<dbReference type="Pfam" id="PF16249">
    <property type="entry name" value="DUF4906"/>
    <property type="match status" value="1"/>
</dbReference>
<evidence type="ECO:0000259" key="2">
    <source>
        <dbReference type="Pfam" id="PF16249"/>
    </source>
</evidence>
<dbReference type="Pfam" id="PF13004">
    <property type="entry name" value="BACON"/>
    <property type="match status" value="2"/>
</dbReference>
<proteinExistence type="predicted"/>
<feature type="domain" description="BACON" evidence="1">
    <location>
        <begin position="493"/>
        <end position="556"/>
    </location>
</feature>
<protein>
    <recommendedName>
        <fullName evidence="5">BACON domain-containing protein</fullName>
    </recommendedName>
</protein>
<dbReference type="EMBL" id="AQHW01000016">
    <property type="protein sequence ID" value="KKB54508.1"/>
    <property type="molecule type" value="Genomic_DNA"/>
</dbReference>
<dbReference type="AlphaFoldDB" id="A0A0F5J9V5"/>
<reference evidence="3 4" key="1">
    <citation type="submission" date="2013-04" db="EMBL/GenBank/DDBJ databases">
        <title>The Genome Sequence of Parabacteroides gordonii DSM 23371.</title>
        <authorList>
            <consortium name="The Broad Institute Genomics Platform"/>
            <person name="Earl A."/>
            <person name="Ward D."/>
            <person name="Feldgarden M."/>
            <person name="Gevers D."/>
            <person name="Martens E."/>
            <person name="Sakamoto M."/>
            <person name="Benno Y."/>
            <person name="Suzuki N."/>
            <person name="Matsunaga N."/>
            <person name="Koshihara K."/>
            <person name="Seki M."/>
            <person name="Komiya H."/>
            <person name="Walker B."/>
            <person name="Young S."/>
            <person name="Zeng Q."/>
            <person name="Gargeya S."/>
            <person name="Fitzgerald M."/>
            <person name="Haas B."/>
            <person name="Abouelleil A."/>
            <person name="Allen A.W."/>
            <person name="Alvarado L."/>
            <person name="Arachchi H.M."/>
            <person name="Berlin A.M."/>
            <person name="Chapman S.B."/>
            <person name="Gainer-Dewar J."/>
            <person name="Goldberg J."/>
            <person name="Griggs A."/>
            <person name="Gujja S."/>
            <person name="Hansen M."/>
            <person name="Howarth C."/>
            <person name="Imamovic A."/>
            <person name="Ireland A."/>
            <person name="Larimer J."/>
            <person name="McCowan C."/>
            <person name="Murphy C."/>
            <person name="Pearson M."/>
            <person name="Poon T.W."/>
            <person name="Priest M."/>
            <person name="Roberts A."/>
            <person name="Saif S."/>
            <person name="Shea T."/>
            <person name="Sisk P."/>
            <person name="Sykes S."/>
            <person name="Wortman J."/>
            <person name="Nusbaum C."/>
            <person name="Birren B."/>
        </authorList>
    </citation>
    <scope>NUCLEOTIDE SEQUENCE [LARGE SCALE GENOMIC DNA]</scope>
    <source>
        <strain evidence="3 4">MS-1</strain>
    </source>
</reference>
<evidence type="ECO:0008006" key="5">
    <source>
        <dbReference type="Google" id="ProtNLM"/>
    </source>
</evidence>
<accession>A0A0F5J9V5</accession>